<sequence>MKWFRGPNHAVDLHSQRPEDEQMPTSSVQKIWDAPLSMIDYFVIDIETSGFSAETDLILSIAAGCLTGTEPHFSEFMYQLIRHDNLTSVPETIWNLTGLSPDQLKSGHDLGEVLRAALSLAVNRVWIAHHAGHEMSFLQRQARQLWKLKLRPIVIDTAVVAQALGRIPRVPTLDEVCQWLNVDIEGRHQADADVRMTAEVWRKEIQLCEQIGLRTVSDVIDWTSSRAMG</sequence>
<dbReference type="CDD" id="cd06127">
    <property type="entry name" value="DEDDh"/>
    <property type="match status" value="1"/>
</dbReference>
<dbReference type="InterPro" id="IPR013520">
    <property type="entry name" value="Ribonucl_H"/>
</dbReference>
<dbReference type="InterPro" id="IPR012337">
    <property type="entry name" value="RNaseH-like_sf"/>
</dbReference>
<feature type="domain" description="Exonuclease" evidence="5">
    <location>
        <begin position="40"/>
        <end position="210"/>
    </location>
</feature>
<dbReference type="SUPFAM" id="SSF53098">
    <property type="entry name" value="Ribonuclease H-like"/>
    <property type="match status" value="1"/>
</dbReference>
<dbReference type="RefSeq" id="WP_377945276.1">
    <property type="nucleotide sequence ID" value="NZ_JBHUCX010000092.1"/>
</dbReference>
<dbReference type="SMART" id="SM00479">
    <property type="entry name" value="EXOIII"/>
    <property type="match status" value="1"/>
</dbReference>
<dbReference type="Gene3D" id="3.30.420.10">
    <property type="entry name" value="Ribonuclease H-like superfamily/Ribonuclease H"/>
    <property type="match status" value="1"/>
</dbReference>
<proteinExistence type="predicted"/>
<protein>
    <submittedName>
        <fullName evidence="6">PolC-type DNA polymerase III</fullName>
    </submittedName>
</protein>
<reference evidence="7" key="1">
    <citation type="journal article" date="2019" name="Int. J. Syst. Evol. Microbiol.">
        <title>The Global Catalogue of Microorganisms (GCM) 10K type strain sequencing project: providing services to taxonomists for standard genome sequencing and annotation.</title>
        <authorList>
            <consortium name="The Broad Institute Genomics Platform"/>
            <consortium name="The Broad Institute Genome Sequencing Center for Infectious Disease"/>
            <person name="Wu L."/>
            <person name="Ma J."/>
        </authorList>
    </citation>
    <scope>NUCLEOTIDE SEQUENCE [LARGE SCALE GENOMIC DNA]</scope>
    <source>
        <strain evidence="7">CGMCC 1.12286</strain>
    </source>
</reference>
<keyword evidence="2" id="KW-0378">Hydrolase</keyword>
<evidence type="ECO:0000256" key="3">
    <source>
        <dbReference type="ARBA" id="ARBA00022839"/>
    </source>
</evidence>
<keyword evidence="7" id="KW-1185">Reference proteome</keyword>
<organism evidence="6 7">
    <name type="scientific">Alicyclobacillus fodiniaquatilis</name>
    <dbReference type="NCBI Taxonomy" id="1661150"/>
    <lineage>
        <taxon>Bacteria</taxon>
        <taxon>Bacillati</taxon>
        <taxon>Bacillota</taxon>
        <taxon>Bacilli</taxon>
        <taxon>Bacillales</taxon>
        <taxon>Alicyclobacillaceae</taxon>
        <taxon>Alicyclobacillus</taxon>
    </lineage>
</organism>
<feature type="region of interest" description="Disordered" evidence="4">
    <location>
        <begin position="1"/>
        <end position="24"/>
    </location>
</feature>
<dbReference type="InterPro" id="IPR036397">
    <property type="entry name" value="RNaseH_sf"/>
</dbReference>
<evidence type="ECO:0000256" key="1">
    <source>
        <dbReference type="ARBA" id="ARBA00022722"/>
    </source>
</evidence>
<evidence type="ECO:0000256" key="4">
    <source>
        <dbReference type="SAM" id="MobiDB-lite"/>
    </source>
</evidence>
<gene>
    <name evidence="6" type="ORF">ACFSB2_22130</name>
</gene>
<evidence type="ECO:0000259" key="5">
    <source>
        <dbReference type="SMART" id="SM00479"/>
    </source>
</evidence>
<feature type="compositionally biased region" description="Basic and acidic residues" evidence="4">
    <location>
        <begin position="11"/>
        <end position="20"/>
    </location>
</feature>
<evidence type="ECO:0000256" key="2">
    <source>
        <dbReference type="ARBA" id="ARBA00022801"/>
    </source>
</evidence>
<comment type="caution">
    <text evidence="6">The sequence shown here is derived from an EMBL/GenBank/DDBJ whole genome shotgun (WGS) entry which is preliminary data.</text>
</comment>
<dbReference type="EMBL" id="JBHUCX010000092">
    <property type="protein sequence ID" value="MFD1677376.1"/>
    <property type="molecule type" value="Genomic_DNA"/>
</dbReference>
<keyword evidence="3" id="KW-0269">Exonuclease</keyword>
<evidence type="ECO:0000313" key="6">
    <source>
        <dbReference type="EMBL" id="MFD1677376.1"/>
    </source>
</evidence>
<accession>A0ABW4JNC5</accession>
<dbReference type="PANTHER" id="PTHR30231:SF4">
    <property type="entry name" value="PROTEIN NEN2"/>
    <property type="match status" value="1"/>
</dbReference>
<evidence type="ECO:0000313" key="7">
    <source>
        <dbReference type="Proteomes" id="UP001597079"/>
    </source>
</evidence>
<name>A0ABW4JNC5_9BACL</name>
<dbReference type="Pfam" id="PF00929">
    <property type="entry name" value="RNase_T"/>
    <property type="match status" value="1"/>
</dbReference>
<keyword evidence="1" id="KW-0540">Nuclease</keyword>
<dbReference type="PANTHER" id="PTHR30231">
    <property type="entry name" value="DNA POLYMERASE III SUBUNIT EPSILON"/>
    <property type="match status" value="1"/>
</dbReference>
<dbReference type="Proteomes" id="UP001597079">
    <property type="component" value="Unassembled WGS sequence"/>
</dbReference>